<dbReference type="GO" id="GO:0005576">
    <property type="term" value="C:extracellular region"/>
    <property type="evidence" value="ECO:0007669"/>
    <property type="project" value="InterPro"/>
</dbReference>
<keyword evidence="1" id="KW-0147">Chitin-binding</keyword>
<dbReference type="Gene3D" id="3.20.20.80">
    <property type="entry name" value="Glycosidases"/>
    <property type="match status" value="1"/>
</dbReference>
<dbReference type="Gene3D" id="2.170.140.10">
    <property type="entry name" value="Chitin binding domain"/>
    <property type="match status" value="1"/>
</dbReference>
<feature type="domain" description="C3H1-type" evidence="11">
    <location>
        <begin position="76"/>
        <end position="104"/>
    </location>
</feature>
<evidence type="ECO:0000256" key="1">
    <source>
        <dbReference type="ARBA" id="ARBA00022669"/>
    </source>
</evidence>
<proteinExistence type="predicted"/>
<dbReference type="InterPro" id="IPR002557">
    <property type="entry name" value="Chitin-bd_dom"/>
</dbReference>
<evidence type="ECO:0000256" key="4">
    <source>
        <dbReference type="ARBA" id="ARBA00022737"/>
    </source>
</evidence>
<feature type="compositionally biased region" description="Low complexity" evidence="10">
    <location>
        <begin position="184"/>
        <end position="195"/>
    </location>
</feature>
<evidence type="ECO:0000256" key="5">
    <source>
        <dbReference type="ARBA" id="ARBA00022771"/>
    </source>
</evidence>
<dbReference type="InterPro" id="IPR051940">
    <property type="entry name" value="Chitin_bind-dev_reg"/>
</dbReference>
<dbReference type="GO" id="GO:0008061">
    <property type="term" value="F:chitin binding"/>
    <property type="evidence" value="ECO:0007669"/>
    <property type="project" value="UniProtKB-KW"/>
</dbReference>
<keyword evidence="5 9" id="KW-0863">Zinc-finger</keyword>
<dbReference type="PROSITE" id="PS50103">
    <property type="entry name" value="ZF_C3H1"/>
    <property type="match status" value="1"/>
</dbReference>
<feature type="region of interest" description="Disordered" evidence="10">
    <location>
        <begin position="339"/>
        <end position="389"/>
    </location>
</feature>
<organism evidence="13 14">
    <name type="scientific">Bursaphelenchus xylophilus</name>
    <name type="common">Pinewood nematode worm</name>
    <name type="synonym">Aphelenchoides xylophilus</name>
    <dbReference type="NCBI Taxonomy" id="6326"/>
    <lineage>
        <taxon>Eukaryota</taxon>
        <taxon>Metazoa</taxon>
        <taxon>Ecdysozoa</taxon>
        <taxon>Nematoda</taxon>
        <taxon>Chromadorea</taxon>
        <taxon>Rhabditida</taxon>
        <taxon>Tylenchina</taxon>
        <taxon>Tylenchomorpha</taxon>
        <taxon>Aphelenchoidea</taxon>
        <taxon>Aphelenchoididae</taxon>
        <taxon>Bursaphelenchus</taxon>
    </lineage>
</organism>
<evidence type="ECO:0000256" key="6">
    <source>
        <dbReference type="ARBA" id="ARBA00022833"/>
    </source>
</evidence>
<dbReference type="PROSITE" id="PS50940">
    <property type="entry name" value="CHIT_BIND_II"/>
    <property type="match status" value="2"/>
</dbReference>
<dbReference type="Pfam" id="PF01607">
    <property type="entry name" value="CBM_14"/>
    <property type="match status" value="2"/>
</dbReference>
<dbReference type="InterPro" id="IPR000571">
    <property type="entry name" value="Znf_CCCH"/>
</dbReference>
<feature type="region of interest" description="Disordered" evidence="10">
    <location>
        <begin position="184"/>
        <end position="211"/>
    </location>
</feature>
<sequence length="913" mass="101807">MDGGSLTSSATTSDCESIESMRQLQNVAAEPLDSFLNTNDRLCSALLWSAKIAASTEQKQLLSCKNRKLNWKNPALYKTRLCDYWSTGNACKFGLNCWYAHGPLELRHVPRLDKDPVATSISLAEVVQRLPPSRDRSTPPAPVNLVPIETPATTTTAPVTSKYSGFVYYGQEKVQPPVVVVDPTTTEAPETSPTTRLSTGFGPVVNGPQNEQNFGDGAGTTEARTPSTTEDPLFFFGTPTQPPVNIVETSTLAPSTDSPLEYLGPASKDENKYEGFEYFGSSTEKPCVSSTSTALPPINVASSPPESAEWIGEWPPASSQAPEKTDVENFVDVNLSSTVQPSWTHQPSIQEWQPTSETPNQPPLAWDQETNPPVWNHEPSSYQNTQQPEYSSQQFFDGNHYGGVDYVPENYQEQQYQPQEYDKNYYQVPVQTPNHPGVEFRYLMPKQDPERPIPFVDVDSGERRLVDSFDTPDDLPLKEEDEYPAFWNPFDHAYGSLDELLRTFFGTPGASGEVRDTFNVPEDLTAHAHSAFSGSPDPEPVDDTFQSVPDHPEVVKSAFEISPSDSGIIVDTFQWPEEENDHYGGYRKKREASRGHSKPCKARENEHVKPIDKAIEVCKSRPNGHLIALRKCQRDFFVCGVPVRAFRCEDSDSVFVAKKKGCIKKKEARCLKNARKISFRKRPCKNKTATFVQTRKEKDPRCEGQPLDKLVAIKKCSRDYLQCSSPVRFLSCPGEGQAFSQQAQSCVPSNSVEECSGPTKQAQISASGQKGEPQSVDFFCELKSDGFYRHPRNCSRVVQCFANEIFEYPTCPQGLYFDEARRVCDYKENVPECSVPPSEDVQPRTDENPAHQETICSSHSHGDHVQHPTDCSHFYRCVWGRAELMSCPETTVFNPALNVCDYPSAVAQCSSSR</sequence>
<accession>A0A1I7SQD2</accession>
<feature type="zinc finger region" description="C3H1-type" evidence="9">
    <location>
        <begin position="76"/>
        <end position="104"/>
    </location>
</feature>
<evidence type="ECO:0000256" key="2">
    <source>
        <dbReference type="ARBA" id="ARBA00022723"/>
    </source>
</evidence>
<feature type="domain" description="Chitin-binding type-2" evidence="12">
    <location>
        <begin position="777"/>
        <end position="835"/>
    </location>
</feature>
<reference evidence="14" key="1">
    <citation type="submission" date="2016-11" db="UniProtKB">
        <authorList>
            <consortium name="WormBaseParasite"/>
        </authorList>
    </citation>
    <scope>IDENTIFICATION</scope>
</reference>
<dbReference type="eggNOG" id="ENOG502SA2C">
    <property type="taxonomic scope" value="Eukaryota"/>
</dbReference>
<evidence type="ECO:0000256" key="10">
    <source>
        <dbReference type="SAM" id="MobiDB-lite"/>
    </source>
</evidence>
<evidence type="ECO:0000256" key="7">
    <source>
        <dbReference type="ARBA" id="ARBA00023157"/>
    </source>
</evidence>
<evidence type="ECO:0000259" key="11">
    <source>
        <dbReference type="PROSITE" id="PS50103"/>
    </source>
</evidence>
<keyword evidence="7" id="KW-1015">Disulfide bond</keyword>
<feature type="compositionally biased region" description="Polar residues" evidence="10">
    <location>
        <begin position="339"/>
        <end position="359"/>
    </location>
</feature>
<keyword evidence="6 9" id="KW-0862">Zinc</keyword>
<protein>
    <submittedName>
        <fullName evidence="14">C3H1-type domain-containing protein</fullName>
    </submittedName>
</protein>
<dbReference type="PANTHER" id="PTHR23301:SF0">
    <property type="entry name" value="CHITIN-BINDING TYPE-2 DOMAIN-CONTAINING PROTEIN-RELATED"/>
    <property type="match status" value="1"/>
</dbReference>
<keyword evidence="8" id="KW-0325">Glycoprotein</keyword>
<dbReference type="GO" id="GO:0008270">
    <property type="term" value="F:zinc ion binding"/>
    <property type="evidence" value="ECO:0007669"/>
    <property type="project" value="UniProtKB-KW"/>
</dbReference>
<dbReference type="InterPro" id="IPR036508">
    <property type="entry name" value="Chitin-bd_dom_sf"/>
</dbReference>
<dbReference type="InterPro" id="IPR036855">
    <property type="entry name" value="Znf_CCCH_sf"/>
</dbReference>
<dbReference type="Gene3D" id="4.10.1000.10">
    <property type="entry name" value="Zinc finger, CCCH-type"/>
    <property type="match status" value="1"/>
</dbReference>
<dbReference type="SUPFAM" id="SSF90229">
    <property type="entry name" value="CCCH zinc finger"/>
    <property type="match status" value="1"/>
</dbReference>
<dbReference type="SMART" id="SM00356">
    <property type="entry name" value="ZnF_C3H1"/>
    <property type="match status" value="1"/>
</dbReference>
<dbReference type="SUPFAM" id="SSF57625">
    <property type="entry name" value="Invertebrate chitin-binding proteins"/>
    <property type="match status" value="3"/>
</dbReference>
<dbReference type="SMART" id="SM00494">
    <property type="entry name" value="ChtBD2"/>
    <property type="match status" value="4"/>
</dbReference>
<dbReference type="WBParaSite" id="BXY_1524200.1">
    <property type="protein sequence ID" value="BXY_1524200.1"/>
    <property type="gene ID" value="BXY_1524200"/>
</dbReference>
<feature type="compositionally biased region" description="Polar residues" evidence="10">
    <location>
        <begin position="368"/>
        <end position="389"/>
    </location>
</feature>
<name>A0A1I7SQD2_BURXY</name>
<keyword evidence="4" id="KW-0677">Repeat</keyword>
<dbReference type="AlphaFoldDB" id="A0A1I7SQD2"/>
<evidence type="ECO:0000259" key="12">
    <source>
        <dbReference type="PROSITE" id="PS50940"/>
    </source>
</evidence>
<dbReference type="Proteomes" id="UP000095284">
    <property type="component" value="Unplaced"/>
</dbReference>
<evidence type="ECO:0000313" key="13">
    <source>
        <dbReference type="Proteomes" id="UP000095284"/>
    </source>
</evidence>
<evidence type="ECO:0000313" key="14">
    <source>
        <dbReference type="WBParaSite" id="BXY_1524200.1"/>
    </source>
</evidence>
<dbReference type="Pfam" id="PF00642">
    <property type="entry name" value="zf-CCCH"/>
    <property type="match status" value="1"/>
</dbReference>
<dbReference type="PANTHER" id="PTHR23301">
    <property type="entry name" value="CHITIN BINDING PERITROPHIN-A"/>
    <property type="match status" value="1"/>
</dbReference>
<evidence type="ECO:0000256" key="3">
    <source>
        <dbReference type="ARBA" id="ARBA00022729"/>
    </source>
</evidence>
<feature type="domain" description="Chitin-binding type-2" evidence="12">
    <location>
        <begin position="853"/>
        <end position="911"/>
    </location>
</feature>
<evidence type="ECO:0000256" key="8">
    <source>
        <dbReference type="ARBA" id="ARBA00023180"/>
    </source>
</evidence>
<keyword evidence="2 9" id="KW-0479">Metal-binding</keyword>
<evidence type="ECO:0000256" key="9">
    <source>
        <dbReference type="PROSITE-ProRule" id="PRU00723"/>
    </source>
</evidence>
<keyword evidence="3" id="KW-0732">Signal</keyword>